<dbReference type="InterPro" id="IPR046867">
    <property type="entry name" value="AldOxase/xan_DH_MoCoBD2"/>
</dbReference>
<dbReference type="Gene3D" id="3.30.365.10">
    <property type="entry name" value="Aldehyde oxidase/xanthine dehydrogenase, molybdopterin binding domain"/>
    <property type="match status" value="2"/>
</dbReference>
<dbReference type="PANTHER" id="PTHR11908">
    <property type="entry name" value="XANTHINE DEHYDROGENASE"/>
    <property type="match status" value="1"/>
</dbReference>
<dbReference type="InterPro" id="IPR016208">
    <property type="entry name" value="Ald_Oxase/xanthine_DH-like"/>
</dbReference>
<organism evidence="3">
    <name type="scientific">marine sediment metagenome</name>
    <dbReference type="NCBI Taxonomy" id="412755"/>
    <lineage>
        <taxon>unclassified sequences</taxon>
        <taxon>metagenomes</taxon>
        <taxon>ecological metagenomes</taxon>
    </lineage>
</organism>
<evidence type="ECO:0000313" key="3">
    <source>
        <dbReference type="EMBL" id="KKK97580.1"/>
    </source>
</evidence>
<feature type="domain" description="Aldehyde oxidase/xanthine dehydrogenase second molybdopterin binding" evidence="2">
    <location>
        <begin position="49"/>
        <end position="233"/>
    </location>
</feature>
<accession>A0A0F9AH09</accession>
<evidence type="ECO:0000259" key="2">
    <source>
        <dbReference type="Pfam" id="PF20256"/>
    </source>
</evidence>
<dbReference type="InterPro" id="IPR037165">
    <property type="entry name" value="AldOxase/xan_DH_Mopterin-bd_sf"/>
</dbReference>
<keyword evidence="1" id="KW-0500">Molybdenum</keyword>
<dbReference type="GO" id="GO:0016491">
    <property type="term" value="F:oxidoreductase activity"/>
    <property type="evidence" value="ECO:0007669"/>
    <property type="project" value="InterPro"/>
</dbReference>
<feature type="non-terminal residue" evidence="3">
    <location>
        <position position="250"/>
    </location>
</feature>
<comment type="caution">
    <text evidence="3">The sequence shown here is derived from an EMBL/GenBank/DDBJ whole genome shotgun (WGS) entry which is preliminary data.</text>
</comment>
<dbReference type="AlphaFoldDB" id="A0A0F9AH09"/>
<dbReference type="PANTHER" id="PTHR11908:SF132">
    <property type="entry name" value="ALDEHYDE OXIDASE 1-RELATED"/>
    <property type="match status" value="1"/>
</dbReference>
<proteinExistence type="predicted"/>
<gene>
    <name evidence="3" type="ORF">LCGC14_2651320</name>
</gene>
<dbReference type="EMBL" id="LAZR01045986">
    <property type="protein sequence ID" value="KKK97580.1"/>
    <property type="molecule type" value="Genomic_DNA"/>
</dbReference>
<dbReference type="SUPFAM" id="SSF56003">
    <property type="entry name" value="Molybdenum cofactor-binding domain"/>
    <property type="match status" value="1"/>
</dbReference>
<dbReference type="Pfam" id="PF20256">
    <property type="entry name" value="MoCoBD_2"/>
    <property type="match status" value="1"/>
</dbReference>
<reference evidence="3" key="1">
    <citation type="journal article" date="2015" name="Nature">
        <title>Complex archaea that bridge the gap between prokaryotes and eukaryotes.</title>
        <authorList>
            <person name="Spang A."/>
            <person name="Saw J.H."/>
            <person name="Jorgensen S.L."/>
            <person name="Zaremba-Niedzwiedzka K."/>
            <person name="Martijn J."/>
            <person name="Lind A.E."/>
            <person name="van Eijk R."/>
            <person name="Schleper C."/>
            <person name="Guy L."/>
            <person name="Ettema T.J."/>
        </authorList>
    </citation>
    <scope>NUCLEOTIDE SEQUENCE</scope>
</reference>
<name>A0A0F9AH09_9ZZZZ</name>
<protein>
    <recommendedName>
        <fullName evidence="2">Aldehyde oxidase/xanthine dehydrogenase second molybdopterin binding domain-containing protein</fullName>
    </recommendedName>
</protein>
<sequence length="250" mass="27064">MEGQLDDIAEKLSMDPKELRLRNANKSGEEVASGAKITSCGFTDCINQAVEKSGWKEKRAKNSYLGDGRYRGIGMAAMIHTGAGGRFYSYAATDTFVKLSEDGMVTVISPAAEIGQGATMVIAQITAEVLGINPTEITVINNNTEITPYDLGAWGSRTSFICGNAAKSAAEEVKKEVMTAAGKMLDKSPRALEAKEGEIYVKDHPDLFVAFKKAVEFAITRLGYPLSGRGRYYDPLAPQVALDRKYGHHL</sequence>
<evidence type="ECO:0000256" key="1">
    <source>
        <dbReference type="ARBA" id="ARBA00022505"/>
    </source>
</evidence>
<dbReference type="GO" id="GO:0005506">
    <property type="term" value="F:iron ion binding"/>
    <property type="evidence" value="ECO:0007669"/>
    <property type="project" value="InterPro"/>
</dbReference>